<evidence type="ECO:0000256" key="5">
    <source>
        <dbReference type="ARBA" id="ARBA00022729"/>
    </source>
</evidence>
<dbReference type="PROSITE" id="PS00107">
    <property type="entry name" value="PROTEIN_KINASE_ATP"/>
    <property type="match status" value="1"/>
</dbReference>
<keyword evidence="2" id="KW-0723">Serine/threonine-protein kinase</keyword>
<organism evidence="19 20">
    <name type="scientific">Spinacia oleracea</name>
    <name type="common">Spinach</name>
    <dbReference type="NCBI Taxonomy" id="3562"/>
    <lineage>
        <taxon>Eukaryota</taxon>
        <taxon>Viridiplantae</taxon>
        <taxon>Streptophyta</taxon>
        <taxon>Embryophyta</taxon>
        <taxon>Tracheophyta</taxon>
        <taxon>Spermatophyta</taxon>
        <taxon>Magnoliopsida</taxon>
        <taxon>eudicotyledons</taxon>
        <taxon>Gunneridae</taxon>
        <taxon>Pentapetalae</taxon>
        <taxon>Caryophyllales</taxon>
        <taxon>Chenopodiaceae</taxon>
        <taxon>Chenopodioideae</taxon>
        <taxon>Anserineae</taxon>
        <taxon>Spinacia</taxon>
    </lineage>
</organism>
<dbReference type="Pfam" id="PF07714">
    <property type="entry name" value="PK_Tyr_Ser-Thr"/>
    <property type="match status" value="1"/>
</dbReference>
<dbReference type="SMART" id="SM00220">
    <property type="entry name" value="S_TKc"/>
    <property type="match status" value="1"/>
</dbReference>
<dbReference type="InterPro" id="IPR038408">
    <property type="entry name" value="GNK2_sf"/>
</dbReference>
<dbReference type="GO" id="GO:0005524">
    <property type="term" value="F:ATP binding"/>
    <property type="evidence" value="ECO:0007669"/>
    <property type="project" value="UniProtKB-UniRule"/>
</dbReference>
<evidence type="ECO:0000256" key="8">
    <source>
        <dbReference type="ARBA" id="ARBA00022777"/>
    </source>
</evidence>
<keyword evidence="9 14" id="KW-0067">ATP-binding</keyword>
<dbReference type="CDD" id="cd23509">
    <property type="entry name" value="Gnk2-like"/>
    <property type="match status" value="2"/>
</dbReference>
<evidence type="ECO:0000313" key="20">
    <source>
        <dbReference type="RefSeq" id="XP_021835911.2"/>
    </source>
</evidence>
<feature type="domain" description="Protein kinase" evidence="17">
    <location>
        <begin position="344"/>
        <end position="596"/>
    </location>
</feature>
<keyword evidence="12" id="KW-0675">Receptor</keyword>
<comment type="subcellular location">
    <subcellularLocation>
        <location evidence="1">Membrane</location>
        <topology evidence="1">Single-pass membrane protein</topology>
    </subcellularLocation>
</comment>
<keyword evidence="11 15" id="KW-0472">Membrane</keyword>
<dbReference type="KEGG" id="soe:110775607"/>
<dbReference type="PROSITE" id="PS00108">
    <property type="entry name" value="PROTEIN_KINASE_ST"/>
    <property type="match status" value="1"/>
</dbReference>
<reference evidence="20" key="2">
    <citation type="submission" date="2025-08" db="UniProtKB">
        <authorList>
            <consortium name="RefSeq"/>
        </authorList>
    </citation>
    <scope>IDENTIFICATION</scope>
    <source>
        <tissue evidence="20">Leaf</tissue>
    </source>
</reference>
<dbReference type="InterPro" id="IPR017441">
    <property type="entry name" value="Protein_kinase_ATP_BS"/>
</dbReference>
<gene>
    <name evidence="20" type="primary">LOC110775607</name>
</gene>
<evidence type="ECO:0000256" key="13">
    <source>
        <dbReference type="ARBA" id="ARBA00023180"/>
    </source>
</evidence>
<dbReference type="PANTHER" id="PTHR27002:SF1050">
    <property type="entry name" value="CYSTEINE-RICH RECEPTOR-LIKE PROTEIN KINASE 5"/>
    <property type="match status" value="1"/>
</dbReference>
<evidence type="ECO:0000259" key="18">
    <source>
        <dbReference type="PROSITE" id="PS51473"/>
    </source>
</evidence>
<evidence type="ECO:0000256" key="1">
    <source>
        <dbReference type="ARBA" id="ARBA00004167"/>
    </source>
</evidence>
<reference evidence="19" key="1">
    <citation type="journal article" date="2021" name="Nat. Commun.">
        <title>Genomic analyses provide insights into spinach domestication and the genetic basis of agronomic traits.</title>
        <authorList>
            <person name="Cai X."/>
            <person name="Sun X."/>
            <person name="Xu C."/>
            <person name="Sun H."/>
            <person name="Wang X."/>
            <person name="Ge C."/>
            <person name="Zhang Z."/>
            <person name="Wang Q."/>
            <person name="Fei Z."/>
            <person name="Jiao C."/>
            <person name="Wang Q."/>
        </authorList>
    </citation>
    <scope>NUCLEOTIDE SEQUENCE [LARGE SCALE GENOMIC DNA]</scope>
    <source>
        <strain evidence="19">cv. Varoflay</strain>
    </source>
</reference>
<keyword evidence="4 15" id="KW-0812">Transmembrane</keyword>
<evidence type="ECO:0000256" key="4">
    <source>
        <dbReference type="ARBA" id="ARBA00022692"/>
    </source>
</evidence>
<evidence type="ECO:0000259" key="17">
    <source>
        <dbReference type="PROSITE" id="PS50011"/>
    </source>
</evidence>
<dbReference type="RefSeq" id="XP_021835911.2">
    <property type="nucleotide sequence ID" value="XM_021980219.2"/>
</dbReference>
<evidence type="ECO:0000256" key="11">
    <source>
        <dbReference type="ARBA" id="ARBA00023136"/>
    </source>
</evidence>
<feature type="binding site" evidence="14">
    <location>
        <position position="372"/>
    </location>
    <ligand>
        <name>ATP</name>
        <dbReference type="ChEBI" id="CHEBI:30616"/>
    </ligand>
</feature>
<dbReference type="GO" id="GO:0005886">
    <property type="term" value="C:plasma membrane"/>
    <property type="evidence" value="ECO:0007669"/>
    <property type="project" value="TreeGrafter"/>
</dbReference>
<keyword evidence="5 16" id="KW-0732">Signal</keyword>
<feature type="chain" id="PRO_5047198953" evidence="16">
    <location>
        <begin position="18"/>
        <end position="665"/>
    </location>
</feature>
<feature type="transmembrane region" description="Helical" evidence="15">
    <location>
        <begin position="283"/>
        <end position="305"/>
    </location>
</feature>
<dbReference type="PANTHER" id="PTHR27002">
    <property type="entry name" value="RECEPTOR-LIKE SERINE/THREONINE-PROTEIN KINASE SD1-8"/>
    <property type="match status" value="1"/>
</dbReference>
<dbReference type="InterPro" id="IPR001245">
    <property type="entry name" value="Ser-Thr/Tyr_kinase_cat_dom"/>
</dbReference>
<dbReference type="GeneID" id="110775607"/>
<protein>
    <submittedName>
        <fullName evidence="20">Cysteine-rich receptor-like protein kinase 44</fullName>
    </submittedName>
</protein>
<name>A0A9R0HS91_SPIOL</name>
<dbReference type="InterPro" id="IPR000719">
    <property type="entry name" value="Prot_kinase_dom"/>
</dbReference>
<dbReference type="InterPro" id="IPR008271">
    <property type="entry name" value="Ser/Thr_kinase_AS"/>
</dbReference>
<proteinExistence type="predicted"/>
<feature type="domain" description="Gnk2-homologous" evidence="18">
    <location>
        <begin position="23"/>
        <end position="130"/>
    </location>
</feature>
<evidence type="ECO:0000256" key="12">
    <source>
        <dbReference type="ARBA" id="ARBA00023170"/>
    </source>
</evidence>
<evidence type="ECO:0000256" key="10">
    <source>
        <dbReference type="ARBA" id="ARBA00022989"/>
    </source>
</evidence>
<keyword evidence="3" id="KW-0808">Transferase</keyword>
<dbReference type="Pfam" id="PF01657">
    <property type="entry name" value="Stress-antifung"/>
    <property type="match status" value="2"/>
</dbReference>
<accession>A0A9R0HS91</accession>
<keyword evidence="19" id="KW-1185">Reference proteome</keyword>
<dbReference type="AlphaFoldDB" id="A0A9R0HS91"/>
<evidence type="ECO:0000256" key="3">
    <source>
        <dbReference type="ARBA" id="ARBA00022679"/>
    </source>
</evidence>
<evidence type="ECO:0000313" key="19">
    <source>
        <dbReference type="Proteomes" id="UP000813463"/>
    </source>
</evidence>
<dbReference type="Proteomes" id="UP000813463">
    <property type="component" value="Chromosome 5"/>
</dbReference>
<sequence length="665" mass="74956">MLVLLILVVFVINASNAVPLTLDYIIWDCYNSTTYPPNSSYETNLNHLLSTLAPQTSNSKHGFFTTKLNTTQNQDHPVYGLASCRGDINPNDCRDCVRQASTQVIRACPEQTQAVFWMEQCMLRYSNRSFSHLLQESPNKVRFNTHNVTNNVNDWIKLLNDTLIEVTSKAASDKSGNKFATKRVWFSPSQKYLYTLAQCNPDLTVADCAECFSLARSQYDGMAQRGGLVLTPSCNIRYQVKQFYGENSNYSITPLPTLSLPPPPNHHISTITYTGKKKQTTNVVVAIVVPIVILGVLISFSTYFYTKKAKKRRSLDLKNVLDDLTTAESLMFELEILEAATNNFAFIRKLGQGGFGSVYKGTLQNGEDVAVKRLSNISGQGVEEFKNEVVLIANLQHRNLVKLLGFCLAGEEKLLVYEYVPNKSLNYFLFDERRQQELNWGTRYNIIKGIARGLLYLHEDSRPRIIHRDLKSGNILLDANMEPKIADFGLARMFKVEQSEADTGRIVGTYGYMAPEYAMHGQFSVKSDVYGFGVLVLEIVSGKKIRSRFHPSDETGDLLTYAWKSFTEDEPLEFMDPTLKDSHSRAEVLRCIHIGLWCAQENSNERPTMSTVALMLNTETATTTMPTPQCPRSFFNRTNGPTTANTNSSKLCSDNKVTITELYPR</sequence>
<evidence type="ECO:0000256" key="9">
    <source>
        <dbReference type="ARBA" id="ARBA00022840"/>
    </source>
</evidence>
<keyword evidence="13" id="KW-0325">Glycoprotein</keyword>
<dbReference type="GO" id="GO:0004674">
    <property type="term" value="F:protein serine/threonine kinase activity"/>
    <property type="evidence" value="ECO:0007669"/>
    <property type="project" value="UniProtKB-KW"/>
</dbReference>
<dbReference type="PROSITE" id="PS51473">
    <property type="entry name" value="GNK2"/>
    <property type="match status" value="2"/>
</dbReference>
<evidence type="ECO:0000256" key="6">
    <source>
        <dbReference type="ARBA" id="ARBA00022737"/>
    </source>
</evidence>
<dbReference type="InterPro" id="IPR002902">
    <property type="entry name" value="GNK2"/>
</dbReference>
<keyword evidence="7 14" id="KW-0547">Nucleotide-binding</keyword>
<dbReference type="GO" id="GO:0006979">
    <property type="term" value="P:response to oxidative stress"/>
    <property type="evidence" value="ECO:0007669"/>
    <property type="project" value="UniProtKB-ARBA"/>
</dbReference>
<feature type="domain" description="Gnk2-homologous" evidence="18">
    <location>
        <begin position="136"/>
        <end position="243"/>
    </location>
</feature>
<evidence type="ECO:0000256" key="16">
    <source>
        <dbReference type="SAM" id="SignalP"/>
    </source>
</evidence>
<dbReference type="PROSITE" id="PS50011">
    <property type="entry name" value="PROTEIN_KINASE_DOM"/>
    <property type="match status" value="1"/>
</dbReference>
<dbReference type="CDD" id="cd14066">
    <property type="entry name" value="STKc_IRAK"/>
    <property type="match status" value="1"/>
</dbReference>
<dbReference type="SUPFAM" id="SSF56112">
    <property type="entry name" value="Protein kinase-like (PK-like)"/>
    <property type="match status" value="1"/>
</dbReference>
<keyword evidence="8" id="KW-0418">Kinase</keyword>
<dbReference type="InterPro" id="IPR011009">
    <property type="entry name" value="Kinase-like_dom_sf"/>
</dbReference>
<evidence type="ECO:0000256" key="15">
    <source>
        <dbReference type="SAM" id="Phobius"/>
    </source>
</evidence>
<feature type="signal peptide" evidence="16">
    <location>
        <begin position="1"/>
        <end position="17"/>
    </location>
</feature>
<evidence type="ECO:0000256" key="7">
    <source>
        <dbReference type="ARBA" id="ARBA00022741"/>
    </source>
</evidence>
<keyword evidence="10 15" id="KW-1133">Transmembrane helix</keyword>
<evidence type="ECO:0000256" key="2">
    <source>
        <dbReference type="ARBA" id="ARBA00022527"/>
    </source>
</evidence>
<dbReference type="Gene3D" id="3.30.430.20">
    <property type="entry name" value="Gnk2 domain, C-X8-C-X2-C motif"/>
    <property type="match status" value="2"/>
</dbReference>
<dbReference type="Gene3D" id="1.10.510.10">
    <property type="entry name" value="Transferase(Phosphotransferase) domain 1"/>
    <property type="match status" value="1"/>
</dbReference>
<evidence type="ECO:0000256" key="14">
    <source>
        <dbReference type="PROSITE-ProRule" id="PRU10141"/>
    </source>
</evidence>
<dbReference type="Gene3D" id="3.30.200.20">
    <property type="entry name" value="Phosphorylase Kinase, domain 1"/>
    <property type="match status" value="1"/>
</dbReference>
<keyword evidence="6" id="KW-0677">Repeat</keyword>